<dbReference type="RefSeq" id="WP_092435023.1">
    <property type="nucleotide sequence ID" value="NZ_FMYP01000004.1"/>
</dbReference>
<gene>
    <name evidence="7" type="ORF">SAMN05216323_100455</name>
</gene>
<dbReference type="OrthoDB" id="9758544at2"/>
<dbReference type="InterPro" id="IPR036188">
    <property type="entry name" value="FAD/NAD-bd_sf"/>
</dbReference>
<keyword evidence="3" id="KW-0560">Oxidoreductase</keyword>
<dbReference type="GO" id="GO:0046872">
    <property type="term" value="F:metal ion binding"/>
    <property type="evidence" value="ECO:0007669"/>
    <property type="project" value="UniProtKB-KW"/>
</dbReference>
<keyword evidence="1" id="KW-0004">4Fe-4S</keyword>
<evidence type="ECO:0000313" key="8">
    <source>
        <dbReference type="Proteomes" id="UP000199452"/>
    </source>
</evidence>
<dbReference type="InterPro" id="IPR023753">
    <property type="entry name" value="FAD/NAD-binding_dom"/>
</dbReference>
<accession>A0A1G6GV63</accession>
<feature type="domain" description="FAD/NAD(P)-binding" evidence="6">
    <location>
        <begin position="4"/>
        <end position="114"/>
    </location>
</feature>
<protein>
    <submittedName>
        <fullName evidence="7">Heterodisulfide reductase subunit A</fullName>
    </submittedName>
</protein>
<name>A0A1G6GV63_9BACT</name>
<keyword evidence="4" id="KW-0408">Iron</keyword>
<dbReference type="Proteomes" id="UP000199452">
    <property type="component" value="Unassembled WGS sequence"/>
</dbReference>
<dbReference type="AlphaFoldDB" id="A0A1G6GV63"/>
<dbReference type="PANTHER" id="PTHR43498">
    <property type="entry name" value="FERREDOXIN:COB-COM HETERODISULFIDE REDUCTASE SUBUNIT A"/>
    <property type="match status" value="1"/>
</dbReference>
<evidence type="ECO:0000256" key="4">
    <source>
        <dbReference type="ARBA" id="ARBA00023004"/>
    </source>
</evidence>
<dbReference type="GO" id="GO:0016491">
    <property type="term" value="F:oxidoreductase activity"/>
    <property type="evidence" value="ECO:0007669"/>
    <property type="project" value="UniProtKB-KW"/>
</dbReference>
<sequence>MDKSVAVIGGGVAGIETAATLSNLGYKVMLFEKEKELGGNVLGWDRLFPTRRPAHEVVSNSLATLNSTCEIHTSTTVNSIDENNGIFNIGVISGQHFEANAVVLSTGFELFPAEKKEEYGYGIFENVITSRDLEQMFRKHGKPTMVNGNTPKRVAFIHCVGSRDEKVNRPYCSKVCCVTAVKQALEVKEALPDTEVFNFYMDLRMFGHGYEQLYKEAQMHGVTFVRGRLSETNEATGGGLVIKVEDTLAGKPMRLTVDLVVLMVGMNPRPETDTILNSLGLPKNEDGFAAVKDVHLDFTKTKTKGVFIAGACTGPNNITDSINAARAAAIQVHSYLNPQ</sequence>
<dbReference type="GO" id="GO:0051539">
    <property type="term" value="F:4 iron, 4 sulfur cluster binding"/>
    <property type="evidence" value="ECO:0007669"/>
    <property type="project" value="UniProtKB-KW"/>
</dbReference>
<organism evidence="7 8">
    <name type="scientific">Williamwhitmania taraxaci</name>
    <dbReference type="NCBI Taxonomy" id="1640674"/>
    <lineage>
        <taxon>Bacteria</taxon>
        <taxon>Pseudomonadati</taxon>
        <taxon>Bacteroidota</taxon>
        <taxon>Bacteroidia</taxon>
        <taxon>Bacteroidales</taxon>
        <taxon>Williamwhitmaniaceae</taxon>
        <taxon>Williamwhitmania</taxon>
    </lineage>
</organism>
<dbReference type="Gene3D" id="3.50.50.60">
    <property type="entry name" value="FAD/NAD(P)-binding domain"/>
    <property type="match status" value="3"/>
</dbReference>
<evidence type="ECO:0000256" key="1">
    <source>
        <dbReference type="ARBA" id="ARBA00022485"/>
    </source>
</evidence>
<keyword evidence="5" id="KW-0411">Iron-sulfur</keyword>
<evidence type="ECO:0000313" key="7">
    <source>
        <dbReference type="EMBL" id="SDB85824.1"/>
    </source>
</evidence>
<dbReference type="Pfam" id="PF07992">
    <property type="entry name" value="Pyr_redox_2"/>
    <property type="match status" value="2"/>
</dbReference>
<feature type="domain" description="FAD/NAD(P)-binding" evidence="6">
    <location>
        <begin position="212"/>
        <end position="325"/>
    </location>
</feature>
<evidence type="ECO:0000256" key="5">
    <source>
        <dbReference type="ARBA" id="ARBA00023014"/>
    </source>
</evidence>
<dbReference type="STRING" id="1640674.SAMN05216323_100455"/>
<keyword evidence="2" id="KW-0479">Metal-binding</keyword>
<evidence type="ECO:0000256" key="2">
    <source>
        <dbReference type="ARBA" id="ARBA00022723"/>
    </source>
</evidence>
<dbReference type="EMBL" id="FMYP01000004">
    <property type="protein sequence ID" value="SDB85824.1"/>
    <property type="molecule type" value="Genomic_DNA"/>
</dbReference>
<reference evidence="7 8" key="1">
    <citation type="submission" date="2016-09" db="EMBL/GenBank/DDBJ databases">
        <authorList>
            <person name="Capua I."/>
            <person name="De Benedictis P."/>
            <person name="Joannis T."/>
            <person name="Lombin L.H."/>
            <person name="Cattoli G."/>
        </authorList>
    </citation>
    <scope>NUCLEOTIDE SEQUENCE [LARGE SCALE GENOMIC DNA]</scope>
    <source>
        <strain evidence="7 8">A7P-90m</strain>
    </source>
</reference>
<keyword evidence="8" id="KW-1185">Reference proteome</keyword>
<dbReference type="InterPro" id="IPR039650">
    <property type="entry name" value="HdrA-like"/>
</dbReference>
<dbReference type="SUPFAM" id="SSF51905">
    <property type="entry name" value="FAD/NAD(P)-binding domain"/>
    <property type="match status" value="1"/>
</dbReference>
<dbReference type="PANTHER" id="PTHR43498:SF1">
    <property type="entry name" value="COB--COM HETERODISULFIDE REDUCTASE IRON-SULFUR SUBUNIT A"/>
    <property type="match status" value="1"/>
</dbReference>
<evidence type="ECO:0000256" key="3">
    <source>
        <dbReference type="ARBA" id="ARBA00023002"/>
    </source>
</evidence>
<evidence type="ECO:0000259" key="6">
    <source>
        <dbReference type="Pfam" id="PF07992"/>
    </source>
</evidence>
<proteinExistence type="predicted"/>